<name>A0A9E4ZJH2_9EURY</name>
<dbReference type="PANTHER" id="PTHR39550:SF1">
    <property type="entry name" value="SLL0658 PROTEIN"/>
    <property type="match status" value="1"/>
</dbReference>
<feature type="region of interest" description="Disordered" evidence="1">
    <location>
        <begin position="140"/>
        <end position="281"/>
    </location>
</feature>
<dbReference type="AlphaFoldDB" id="A0A9E4ZJH2"/>
<dbReference type="PANTHER" id="PTHR39550">
    <property type="entry name" value="SLL0658 PROTEIN"/>
    <property type="match status" value="1"/>
</dbReference>
<dbReference type="Proteomes" id="UP001065682">
    <property type="component" value="Unassembled WGS sequence"/>
</dbReference>
<feature type="compositionally biased region" description="Basic residues" evidence="1">
    <location>
        <begin position="177"/>
        <end position="187"/>
    </location>
</feature>
<gene>
    <name evidence="2" type="ORF">FKB36_03680</name>
</gene>
<dbReference type="EMBL" id="VHLL01000002">
    <property type="protein sequence ID" value="MCT8336619.1"/>
    <property type="molecule type" value="Genomic_DNA"/>
</dbReference>
<comment type="caution">
    <text evidence="2">The sequence shown here is derived from an EMBL/GenBank/DDBJ whole genome shotgun (WGS) entry which is preliminary data.</text>
</comment>
<organism evidence="2 3">
    <name type="scientific">Methanoculleus formosensis</name>
    <dbReference type="NCBI Taxonomy" id="2590886"/>
    <lineage>
        <taxon>Archaea</taxon>
        <taxon>Methanobacteriati</taxon>
        <taxon>Methanobacteriota</taxon>
        <taxon>Stenosarchaea group</taxon>
        <taxon>Methanomicrobia</taxon>
        <taxon>Methanomicrobiales</taxon>
        <taxon>Methanomicrobiaceae</taxon>
        <taxon>Methanoculleus</taxon>
    </lineage>
</organism>
<feature type="compositionally biased region" description="Basic and acidic residues" evidence="1">
    <location>
        <begin position="188"/>
        <end position="198"/>
    </location>
</feature>
<keyword evidence="3" id="KW-1185">Reference proteome</keyword>
<dbReference type="InterPro" id="IPR021799">
    <property type="entry name" value="PIN-like_prokaryotic"/>
</dbReference>
<evidence type="ECO:0000256" key="1">
    <source>
        <dbReference type="SAM" id="MobiDB-lite"/>
    </source>
</evidence>
<evidence type="ECO:0000313" key="3">
    <source>
        <dbReference type="Proteomes" id="UP001065682"/>
    </source>
</evidence>
<proteinExistence type="predicted"/>
<sequence length="346" mass="37742">MEQGGDRPGTTEIREARESGWLRVVEPSNRALVRLLKQELHPGEAESIVLAIEVRPDVLLLDEAEARRVAGLYDLPVTGIIGLLIQAKREGLVASVAEEMDRLRSRGTSGSMMLSTGVFLRSRRKDKPEIRYLIGTDEVRIGTPLPPHLHPLRRDRRGAGRPPRPRPGGKNPPRRTISSRRLQHRRERASSRRPDGDAPPRPLHPPVCRRRGRPPGRGAGGDPGEEGVLRGLNGMPGENATHQKGREDSAGGRPHYFDSGGDRPSLPFGREPGAAASTGLRSTNRRGIASCRFISAVSACYPVTGKTAERSRRSASVVEGGPALWYRGIPISNHSPIFANLSPIQV</sequence>
<evidence type="ECO:0000313" key="2">
    <source>
        <dbReference type="EMBL" id="MCT8336619.1"/>
    </source>
</evidence>
<protein>
    <submittedName>
        <fullName evidence="2">DUF3368 domain-containing protein</fullName>
    </submittedName>
</protein>
<dbReference type="Pfam" id="PF11848">
    <property type="entry name" value="DUF3368"/>
    <property type="match status" value="1"/>
</dbReference>
<reference evidence="2" key="1">
    <citation type="submission" date="2019-06" db="EMBL/GenBank/DDBJ databases">
        <title>Methanoculleus strain from Tamsui River, Taipei, Taiwan.</title>
        <authorList>
            <person name="You Y.-T."/>
            <person name="Chen S.-C."/>
            <person name="Lai S.-J."/>
            <person name="Lee Y.-C."/>
            <person name="Lai M.-C."/>
        </authorList>
    </citation>
    <scope>NUCLEOTIDE SEQUENCE</scope>
    <source>
        <strain evidence="2">Afa-1</strain>
    </source>
</reference>
<accession>A0A9E4ZJH2</accession>